<reference evidence="2 3" key="1">
    <citation type="journal article" date="2017" name="Genome Announc.">
        <title>Complete Genome Sequences of Two Acetylene-Fermenting Pelobacter acetylenicus Strains.</title>
        <authorList>
            <person name="Sutton J.M."/>
            <person name="Baesman S.M."/>
            <person name="Fierst J.L."/>
            <person name="Poret-Peterson A.T."/>
            <person name="Oremland R.S."/>
            <person name="Dunlap D.S."/>
            <person name="Akob D.M."/>
        </authorList>
    </citation>
    <scope>NUCLEOTIDE SEQUENCE [LARGE SCALE GENOMIC DNA]</scope>
    <source>
        <strain evidence="2 3">DSM 3247</strain>
    </source>
</reference>
<dbReference type="InterPro" id="IPR003793">
    <property type="entry name" value="UPF0166"/>
</dbReference>
<dbReference type="InterPro" id="IPR011322">
    <property type="entry name" value="N-reg_PII-like_a/b"/>
</dbReference>
<gene>
    <name evidence="2" type="ORF">A7E75_08755</name>
</gene>
<accession>A0A1L3GGN1</accession>
<comment type="similarity">
    <text evidence="1">Belongs to the UPF0166 family.</text>
</comment>
<dbReference type="SUPFAM" id="SSF54913">
    <property type="entry name" value="GlnB-like"/>
    <property type="match status" value="1"/>
</dbReference>
<dbReference type="AlphaFoldDB" id="A0A1L3GGN1"/>
<dbReference type="Gene3D" id="3.30.70.120">
    <property type="match status" value="1"/>
</dbReference>
<dbReference type="RefSeq" id="WP_072286946.1">
    <property type="nucleotide sequence ID" value="NZ_CP015455.1"/>
</dbReference>
<dbReference type="Pfam" id="PF02641">
    <property type="entry name" value="DUF190"/>
    <property type="match status" value="1"/>
</dbReference>
<evidence type="ECO:0000313" key="3">
    <source>
        <dbReference type="Proteomes" id="UP000182264"/>
    </source>
</evidence>
<dbReference type="InterPro" id="IPR015867">
    <property type="entry name" value="N-reg_PII/ATP_PRibTrfase_C"/>
</dbReference>
<proteinExistence type="inferred from homology"/>
<dbReference type="PANTHER" id="PTHR35983">
    <property type="entry name" value="UPF0166 PROTEIN TM_0021"/>
    <property type="match status" value="1"/>
</dbReference>
<dbReference type="Proteomes" id="UP000182264">
    <property type="component" value="Chromosome"/>
</dbReference>
<dbReference type="EMBL" id="CP015518">
    <property type="protein sequence ID" value="APG25097.1"/>
    <property type="molecule type" value="Genomic_DNA"/>
</dbReference>
<name>A0A1L3GGN1_SYNAC</name>
<keyword evidence="3" id="KW-1185">Reference proteome</keyword>
<dbReference type="OrthoDB" id="9795599at2"/>
<organism evidence="2 3">
    <name type="scientific">Syntrophotalea acetylenica</name>
    <name type="common">Pelobacter acetylenicus</name>
    <dbReference type="NCBI Taxonomy" id="29542"/>
    <lineage>
        <taxon>Bacteria</taxon>
        <taxon>Pseudomonadati</taxon>
        <taxon>Thermodesulfobacteriota</taxon>
        <taxon>Desulfuromonadia</taxon>
        <taxon>Desulfuromonadales</taxon>
        <taxon>Syntrophotaleaceae</taxon>
        <taxon>Syntrophotalea</taxon>
    </lineage>
</organism>
<sequence length="112" mass="12399">MGSEGKNQLLRIYLNETRRYGDKLLYDAIVETAYQHGLAGSMVFRGIEGSGFCCKVCRTQAPGLTLSKCQPMVIEFIGAEEKMKVLIPRLKEMITAGAMVVLDAEIVHNVCE</sequence>
<dbReference type="PANTHER" id="PTHR35983:SF1">
    <property type="entry name" value="UPF0166 PROTEIN TM_0021"/>
    <property type="match status" value="1"/>
</dbReference>
<evidence type="ECO:0000256" key="1">
    <source>
        <dbReference type="ARBA" id="ARBA00010554"/>
    </source>
</evidence>
<protein>
    <submittedName>
        <fullName evidence="2">Uncharacterized protein</fullName>
    </submittedName>
</protein>
<dbReference type="KEGG" id="pace:A6070_02730"/>
<evidence type="ECO:0000313" key="2">
    <source>
        <dbReference type="EMBL" id="APG25097.1"/>
    </source>
</evidence>